<comment type="caution">
    <text evidence="12">The sequence shown here is derived from an EMBL/GenBank/DDBJ whole genome shotgun (WGS) entry which is preliminary data.</text>
</comment>
<dbReference type="PIRSF" id="PIRSF006170">
    <property type="entry name" value="YfgM"/>
    <property type="match status" value="1"/>
</dbReference>
<protein>
    <recommendedName>
        <fullName evidence="8">Ancillary SecYEG translocon subunit</fullName>
    </recommendedName>
</protein>
<evidence type="ECO:0000259" key="11">
    <source>
        <dbReference type="Pfam" id="PF09976"/>
    </source>
</evidence>
<dbReference type="InterPro" id="IPR026039">
    <property type="entry name" value="YfgM"/>
</dbReference>
<keyword evidence="4 10" id="KW-1133">Transmembrane helix</keyword>
<dbReference type="GO" id="GO:0044877">
    <property type="term" value="F:protein-containing complex binding"/>
    <property type="evidence" value="ECO:0007669"/>
    <property type="project" value="InterPro"/>
</dbReference>
<dbReference type="OrthoDB" id="9789675at2"/>
<dbReference type="InterPro" id="IPR011990">
    <property type="entry name" value="TPR-like_helical_dom_sf"/>
</dbReference>
<keyword evidence="2" id="KW-1003">Cell membrane</keyword>
<feature type="transmembrane region" description="Helical" evidence="10">
    <location>
        <begin position="21"/>
        <end position="41"/>
    </location>
</feature>
<keyword evidence="5 10" id="KW-0472">Membrane</keyword>
<dbReference type="PROSITE" id="PS50005">
    <property type="entry name" value="TPR"/>
    <property type="match status" value="1"/>
</dbReference>
<evidence type="ECO:0000256" key="3">
    <source>
        <dbReference type="ARBA" id="ARBA00022692"/>
    </source>
</evidence>
<sequence length="204" mass="22814">MSYLTDEEKAERIKQWWSDNGMAVIAGLVLGIAGLFGYNWWSGQQAERAEQASEMYQALQFSMRAGQYEQADEMVRQLIEHGGRTPYVALAWAHRAEVALAGGERDAAVAALREAVDAAPDDGHRALFRLRLVRQLIRTEALDEAASVLATVEHDAFRGLRLELDGDLARARGDHDTARERYREALDAGHSPEYLQLKFEDLSA</sequence>
<evidence type="ECO:0000256" key="8">
    <source>
        <dbReference type="ARBA" id="ARBA00024235"/>
    </source>
</evidence>
<dbReference type="InterPro" id="IPR019734">
    <property type="entry name" value="TPR_rpt"/>
</dbReference>
<name>A0A1V2ZUR6_9GAMM</name>
<evidence type="ECO:0000256" key="10">
    <source>
        <dbReference type="SAM" id="Phobius"/>
    </source>
</evidence>
<reference evidence="12 13" key="1">
    <citation type="submission" date="2017-02" db="EMBL/GenBank/DDBJ databases">
        <title>Genomic diversity within the haloalkaliphilic genus Thioalkalivibrio.</title>
        <authorList>
            <person name="Ahn A.-C."/>
            <person name="Meier-Kolthoff J."/>
            <person name="Overmars L."/>
            <person name="Richter M."/>
            <person name="Woyke T."/>
            <person name="Sorokin D.Y."/>
            <person name="Muyzer G."/>
        </authorList>
    </citation>
    <scope>NUCLEOTIDE SEQUENCE [LARGE SCALE GENOMIC DNA]</scope>
    <source>
        <strain evidence="12 13">HL17</strain>
    </source>
</reference>
<gene>
    <name evidence="12" type="ORF">B1A74_13925</name>
</gene>
<evidence type="ECO:0000256" key="1">
    <source>
        <dbReference type="ARBA" id="ARBA00004401"/>
    </source>
</evidence>
<feature type="domain" description="Ancillary SecYEG translocon subunit/Cell division coordinator CpoB TPR" evidence="11">
    <location>
        <begin position="14"/>
        <end position="203"/>
    </location>
</feature>
<dbReference type="Gene3D" id="1.25.40.10">
    <property type="entry name" value="Tetratricopeptide repeat domain"/>
    <property type="match status" value="1"/>
</dbReference>
<evidence type="ECO:0000256" key="4">
    <source>
        <dbReference type="ARBA" id="ARBA00022989"/>
    </source>
</evidence>
<evidence type="ECO:0000256" key="2">
    <source>
        <dbReference type="ARBA" id="ARBA00022475"/>
    </source>
</evidence>
<comment type="subcellular location">
    <subcellularLocation>
        <location evidence="1">Cell membrane</location>
        <topology evidence="1">Single-pass type II membrane protein</topology>
    </subcellularLocation>
</comment>
<evidence type="ECO:0000256" key="6">
    <source>
        <dbReference type="ARBA" id="ARBA00023186"/>
    </source>
</evidence>
<comment type="similarity">
    <text evidence="7">Belongs to the YfgM family.</text>
</comment>
<dbReference type="STRING" id="252474.B1A74_13925"/>
<feature type="repeat" description="TPR" evidence="9">
    <location>
        <begin position="89"/>
        <end position="122"/>
    </location>
</feature>
<evidence type="ECO:0000256" key="9">
    <source>
        <dbReference type="PROSITE-ProRule" id="PRU00339"/>
    </source>
</evidence>
<keyword evidence="13" id="KW-1185">Reference proteome</keyword>
<keyword evidence="3 10" id="KW-0812">Transmembrane</keyword>
<evidence type="ECO:0000313" key="12">
    <source>
        <dbReference type="EMBL" id="OOC08882.1"/>
    </source>
</evidence>
<keyword evidence="6" id="KW-0143">Chaperone</keyword>
<dbReference type="Proteomes" id="UP000189177">
    <property type="component" value="Unassembled WGS sequence"/>
</dbReference>
<accession>A0A1V2ZUR6</accession>
<dbReference type="SUPFAM" id="SSF48452">
    <property type="entry name" value="TPR-like"/>
    <property type="match status" value="1"/>
</dbReference>
<dbReference type="Pfam" id="PF09976">
    <property type="entry name" value="TPR_21"/>
    <property type="match status" value="1"/>
</dbReference>
<dbReference type="RefSeq" id="WP_077244980.1">
    <property type="nucleotide sequence ID" value="NZ_MUZR01000093.1"/>
</dbReference>
<dbReference type="PANTHER" id="PTHR38035:SF1">
    <property type="entry name" value="ANCILLARY SECYEG TRANSLOCON SUBUNIT"/>
    <property type="match status" value="1"/>
</dbReference>
<dbReference type="GO" id="GO:0005886">
    <property type="term" value="C:plasma membrane"/>
    <property type="evidence" value="ECO:0007669"/>
    <property type="project" value="UniProtKB-SubCell"/>
</dbReference>
<proteinExistence type="inferred from homology"/>
<dbReference type="PANTHER" id="PTHR38035">
    <property type="entry name" value="UPF0070 PROTEIN YFGM"/>
    <property type="match status" value="1"/>
</dbReference>
<dbReference type="InterPro" id="IPR018704">
    <property type="entry name" value="SecYEG/CpoB_TPR"/>
</dbReference>
<evidence type="ECO:0000256" key="5">
    <source>
        <dbReference type="ARBA" id="ARBA00023136"/>
    </source>
</evidence>
<evidence type="ECO:0000256" key="7">
    <source>
        <dbReference type="ARBA" id="ARBA00024197"/>
    </source>
</evidence>
<evidence type="ECO:0000313" key="13">
    <source>
        <dbReference type="Proteomes" id="UP000189177"/>
    </source>
</evidence>
<keyword evidence="9" id="KW-0802">TPR repeat</keyword>
<dbReference type="EMBL" id="MUZR01000093">
    <property type="protein sequence ID" value="OOC08882.1"/>
    <property type="molecule type" value="Genomic_DNA"/>
</dbReference>
<dbReference type="AlphaFoldDB" id="A0A1V2ZUR6"/>
<organism evidence="12 13">
    <name type="scientific">Thioalkalivibrio halophilus</name>
    <dbReference type="NCBI Taxonomy" id="252474"/>
    <lineage>
        <taxon>Bacteria</taxon>
        <taxon>Pseudomonadati</taxon>
        <taxon>Pseudomonadota</taxon>
        <taxon>Gammaproteobacteria</taxon>
        <taxon>Chromatiales</taxon>
        <taxon>Ectothiorhodospiraceae</taxon>
        <taxon>Thioalkalivibrio</taxon>
    </lineage>
</organism>